<accession>A0A5D3AG45</accession>
<feature type="compositionally biased region" description="Basic and acidic residues" evidence="1">
    <location>
        <begin position="46"/>
        <end position="62"/>
    </location>
</feature>
<sequence length="109" mass="12014">MSSLVELATPLQIEVVVNIFGINSVVKKCGARIVHEKDLEEMDHTINEHSEPTSSKFDDIHSNDGSNENNIGAPVKRKWLNAKAGDQQGKITLFCASCQSDIVNHRLLS</sequence>
<dbReference type="Proteomes" id="UP000323597">
    <property type="component" value="Chromosome A01"/>
</dbReference>
<evidence type="ECO:0000313" key="2">
    <source>
        <dbReference type="EMBL" id="TYJ48496.1"/>
    </source>
</evidence>
<organism evidence="2 3">
    <name type="scientific">Gossypium mustelinum</name>
    <name type="common">Cotton</name>
    <name type="synonym">Gossypium caicoense</name>
    <dbReference type="NCBI Taxonomy" id="34275"/>
    <lineage>
        <taxon>Eukaryota</taxon>
        <taxon>Viridiplantae</taxon>
        <taxon>Streptophyta</taxon>
        <taxon>Embryophyta</taxon>
        <taxon>Tracheophyta</taxon>
        <taxon>Spermatophyta</taxon>
        <taxon>Magnoliopsida</taxon>
        <taxon>eudicotyledons</taxon>
        <taxon>Gunneridae</taxon>
        <taxon>Pentapetalae</taxon>
        <taxon>rosids</taxon>
        <taxon>malvids</taxon>
        <taxon>Malvales</taxon>
        <taxon>Malvaceae</taxon>
        <taxon>Malvoideae</taxon>
        <taxon>Gossypium</taxon>
    </lineage>
</organism>
<keyword evidence="3" id="KW-1185">Reference proteome</keyword>
<evidence type="ECO:0000313" key="3">
    <source>
        <dbReference type="Proteomes" id="UP000323597"/>
    </source>
</evidence>
<dbReference type="AlphaFoldDB" id="A0A5D3AG45"/>
<reference evidence="2 3" key="1">
    <citation type="submission" date="2019-07" db="EMBL/GenBank/DDBJ databases">
        <title>WGS assembly of Gossypium mustelinum.</title>
        <authorList>
            <person name="Chen Z.J."/>
            <person name="Sreedasyam A."/>
            <person name="Ando A."/>
            <person name="Song Q."/>
            <person name="De L."/>
            <person name="Hulse-Kemp A."/>
            <person name="Ding M."/>
            <person name="Ye W."/>
            <person name="Kirkbride R."/>
            <person name="Jenkins J."/>
            <person name="Plott C."/>
            <person name="Lovell J."/>
            <person name="Lin Y.-M."/>
            <person name="Vaughn R."/>
            <person name="Liu B."/>
            <person name="Li W."/>
            <person name="Simpson S."/>
            <person name="Scheffler B."/>
            <person name="Saski C."/>
            <person name="Grover C."/>
            <person name="Hu G."/>
            <person name="Conover J."/>
            <person name="Carlson J."/>
            <person name="Shu S."/>
            <person name="Boston L."/>
            <person name="Williams M."/>
            <person name="Peterson D."/>
            <person name="Mcgee K."/>
            <person name="Jones D."/>
            <person name="Wendel J."/>
            <person name="Stelly D."/>
            <person name="Grimwood J."/>
            <person name="Schmutz J."/>
        </authorList>
    </citation>
    <scope>NUCLEOTIDE SEQUENCE [LARGE SCALE GENOMIC DNA]</scope>
    <source>
        <strain evidence="2">1408120.09</strain>
    </source>
</reference>
<dbReference type="EMBL" id="CM017636">
    <property type="protein sequence ID" value="TYJ48496.1"/>
    <property type="molecule type" value="Genomic_DNA"/>
</dbReference>
<name>A0A5D3AG45_GOSMU</name>
<evidence type="ECO:0000256" key="1">
    <source>
        <dbReference type="SAM" id="MobiDB-lite"/>
    </source>
</evidence>
<protein>
    <submittedName>
        <fullName evidence="2">Uncharacterized protein</fullName>
    </submittedName>
</protein>
<feature type="region of interest" description="Disordered" evidence="1">
    <location>
        <begin position="46"/>
        <end position="72"/>
    </location>
</feature>
<proteinExistence type="predicted"/>
<gene>
    <name evidence="2" type="ORF">E1A91_A01G066400v1</name>
</gene>